<keyword evidence="1" id="KW-1133">Transmembrane helix</keyword>
<evidence type="ECO:0000259" key="2">
    <source>
        <dbReference type="Pfam" id="PF07670"/>
    </source>
</evidence>
<name>A0A5Q2N527_9FIRM</name>
<dbReference type="AlphaFoldDB" id="A0A5Q2N527"/>
<evidence type="ECO:0000313" key="3">
    <source>
        <dbReference type="EMBL" id="QGG49411.1"/>
    </source>
</evidence>
<dbReference type="Proteomes" id="UP000366051">
    <property type="component" value="Chromosome"/>
</dbReference>
<proteinExistence type="predicted"/>
<reference evidence="4" key="1">
    <citation type="submission" date="2019-11" db="EMBL/GenBank/DDBJ databases">
        <title>Genome sequence of Heliorestis convoluta strain HH, an alkaliphilic and minimalistic phototrophic bacterium from a soda lake in Egypt.</title>
        <authorList>
            <person name="Dewey E.D."/>
            <person name="Stokes L.M."/>
            <person name="Burchell B.M."/>
            <person name="Shaffer K.N."/>
            <person name="Huntington A.M."/>
            <person name="Baker J.M."/>
            <person name="Nadendla S."/>
            <person name="Giglio M.G."/>
            <person name="Touchman J.W."/>
            <person name="Blankenship R.E."/>
            <person name="Madigan M.T."/>
            <person name="Sattley W.M."/>
        </authorList>
    </citation>
    <scope>NUCLEOTIDE SEQUENCE [LARGE SCALE GENOMIC DNA]</scope>
    <source>
        <strain evidence="4">HH</strain>
    </source>
</reference>
<dbReference type="GO" id="GO:0005886">
    <property type="term" value="C:plasma membrane"/>
    <property type="evidence" value="ECO:0007669"/>
    <property type="project" value="TreeGrafter"/>
</dbReference>
<feature type="transmembrane region" description="Helical" evidence="1">
    <location>
        <begin position="151"/>
        <end position="177"/>
    </location>
</feature>
<keyword evidence="4" id="KW-1185">Reference proteome</keyword>
<dbReference type="PANTHER" id="PTHR35793">
    <property type="entry name" value="INNER MEMBRANE PROTEIN YJIG"/>
    <property type="match status" value="1"/>
</dbReference>
<dbReference type="InterPro" id="IPR011642">
    <property type="entry name" value="Gate_dom"/>
</dbReference>
<evidence type="ECO:0000256" key="1">
    <source>
        <dbReference type="SAM" id="Phobius"/>
    </source>
</evidence>
<dbReference type="KEGG" id="hcv:FTV88_3346"/>
<keyword evidence="1" id="KW-0472">Membrane</keyword>
<dbReference type="OrthoDB" id="9805623at2"/>
<evidence type="ECO:0000313" key="4">
    <source>
        <dbReference type="Proteomes" id="UP000366051"/>
    </source>
</evidence>
<feature type="transmembrane region" description="Helical" evidence="1">
    <location>
        <begin position="12"/>
        <end position="30"/>
    </location>
</feature>
<organism evidence="3 4">
    <name type="scientific">Heliorestis convoluta</name>
    <dbReference type="NCBI Taxonomy" id="356322"/>
    <lineage>
        <taxon>Bacteria</taxon>
        <taxon>Bacillati</taxon>
        <taxon>Bacillota</taxon>
        <taxon>Clostridia</taxon>
        <taxon>Eubacteriales</taxon>
        <taxon>Heliobacteriaceae</taxon>
        <taxon>Heliorestis</taxon>
    </lineage>
</organism>
<dbReference type="Pfam" id="PF07670">
    <property type="entry name" value="Gate"/>
    <property type="match status" value="1"/>
</dbReference>
<feature type="transmembrane region" description="Helical" evidence="1">
    <location>
        <begin position="124"/>
        <end position="145"/>
    </location>
</feature>
<keyword evidence="1" id="KW-0812">Transmembrane</keyword>
<feature type="domain" description="Nucleoside transporter/FeoB GTPase Gate" evidence="2">
    <location>
        <begin position="47"/>
        <end position="147"/>
    </location>
</feature>
<dbReference type="PANTHER" id="PTHR35793:SF2">
    <property type="entry name" value="INNER MEMBRANE PROTEIN YJIG"/>
    <property type="match status" value="1"/>
</dbReference>
<dbReference type="RefSeq" id="WP_153726407.1">
    <property type="nucleotide sequence ID" value="NZ_CP045875.1"/>
</dbReference>
<sequence>MLTEILDPLSRWTVPLLLTIILLVGLMKKVKVYDAFVSGAEEGFTIAIKLIPYLVAMMVAIGIFRETGALAIVLGFLAPLTSWLGIPGEILPLAIMRPLSGSGALGVATELIQTHGPDSFIGRLASTMQGTTDTTFFVLTIYFGAVGVSRYRYALFTGLLADVTSFLASVYFCRLLFI</sequence>
<feature type="transmembrane region" description="Helical" evidence="1">
    <location>
        <begin position="50"/>
        <end position="78"/>
    </location>
</feature>
<protein>
    <submittedName>
        <fullName evidence="3">Spore maturation protein B</fullName>
    </submittedName>
</protein>
<gene>
    <name evidence="3" type="primary">spmB</name>
    <name evidence="3" type="ORF">FTV88_3346</name>
</gene>
<dbReference type="InterPro" id="IPR052549">
    <property type="entry name" value="SpmB"/>
</dbReference>
<dbReference type="EMBL" id="CP045875">
    <property type="protein sequence ID" value="QGG49411.1"/>
    <property type="molecule type" value="Genomic_DNA"/>
</dbReference>
<accession>A0A5Q2N527</accession>